<dbReference type="EMBL" id="JYGE01000002">
    <property type="protein sequence ID" value="PSJ32020.1"/>
    <property type="molecule type" value="Genomic_DNA"/>
</dbReference>
<dbReference type="GO" id="GO:0036424">
    <property type="term" value="F:L-phosphoserine phosphatase activity"/>
    <property type="evidence" value="ECO:0007669"/>
    <property type="project" value="TreeGrafter"/>
</dbReference>
<dbReference type="RefSeq" id="WP_106776001.1">
    <property type="nucleotide sequence ID" value="NZ_JBGGGQ010000002.1"/>
</dbReference>
<comment type="pathway">
    <text evidence="2">Amino-acid biosynthesis; L-serine biosynthesis; L-serine from 3-phospho-D-glycerate: step 3/3.</text>
</comment>
<evidence type="ECO:0000256" key="9">
    <source>
        <dbReference type="ARBA" id="ARBA00023299"/>
    </source>
</evidence>
<evidence type="ECO:0000256" key="4">
    <source>
        <dbReference type="ARBA" id="ARBA00012640"/>
    </source>
</evidence>
<dbReference type="OrthoDB" id="9794212at2"/>
<comment type="cofactor">
    <cofactor evidence="1">
        <name>Mg(2+)</name>
        <dbReference type="ChEBI" id="CHEBI:18420"/>
    </cofactor>
</comment>
<dbReference type="NCBIfam" id="TIGR01488">
    <property type="entry name" value="HAD-SF-IB"/>
    <property type="match status" value="1"/>
</dbReference>
<dbReference type="PANTHER" id="PTHR43344">
    <property type="entry name" value="PHOSPHOSERINE PHOSPHATASE"/>
    <property type="match status" value="1"/>
</dbReference>
<dbReference type="GO" id="GO:0006564">
    <property type="term" value="P:L-serine biosynthetic process"/>
    <property type="evidence" value="ECO:0007669"/>
    <property type="project" value="UniProtKB-KW"/>
</dbReference>
<dbReference type="GO" id="GO:0000287">
    <property type="term" value="F:magnesium ion binding"/>
    <property type="evidence" value="ECO:0007669"/>
    <property type="project" value="TreeGrafter"/>
</dbReference>
<evidence type="ECO:0000256" key="5">
    <source>
        <dbReference type="ARBA" id="ARBA00022605"/>
    </source>
</evidence>
<dbReference type="InterPro" id="IPR050582">
    <property type="entry name" value="HAD-like_SerB"/>
</dbReference>
<dbReference type="AlphaFoldDB" id="A0A2P7Q247"/>
<evidence type="ECO:0000256" key="6">
    <source>
        <dbReference type="ARBA" id="ARBA00022723"/>
    </source>
</evidence>
<keyword evidence="9" id="KW-0718">Serine biosynthesis</keyword>
<proteinExistence type="inferred from homology"/>
<keyword evidence="6" id="KW-0479">Metal-binding</keyword>
<gene>
    <name evidence="12" type="ORF">UF10_01015</name>
</gene>
<evidence type="ECO:0000256" key="3">
    <source>
        <dbReference type="ARBA" id="ARBA00009184"/>
    </source>
</evidence>
<evidence type="ECO:0000313" key="12">
    <source>
        <dbReference type="EMBL" id="PSJ32020.1"/>
    </source>
</evidence>
<protein>
    <recommendedName>
        <fullName evidence="4">phosphoserine phosphatase</fullName>
        <ecNumber evidence="4">3.1.3.3</ecNumber>
    </recommendedName>
</protein>
<comment type="caution">
    <text evidence="12">The sequence shown here is derived from an EMBL/GenBank/DDBJ whole genome shotgun (WGS) entry which is preliminary data.</text>
</comment>
<comment type="catalytic activity">
    <reaction evidence="10">
        <text>O-phospho-L-serine + H2O = L-serine + phosphate</text>
        <dbReference type="Rhea" id="RHEA:21208"/>
        <dbReference type="ChEBI" id="CHEBI:15377"/>
        <dbReference type="ChEBI" id="CHEBI:33384"/>
        <dbReference type="ChEBI" id="CHEBI:43474"/>
        <dbReference type="ChEBI" id="CHEBI:57524"/>
        <dbReference type="EC" id="3.1.3.3"/>
    </reaction>
</comment>
<dbReference type="Gene3D" id="1.20.1440.100">
    <property type="entry name" value="SG protein - dephosphorylation function"/>
    <property type="match status" value="1"/>
</dbReference>
<reference evidence="12" key="1">
    <citation type="thesis" date="2015" institute="Rutgers" country="The State University of New Jersey, 14 College Farm Rd., New Brunswick, NJ, USA">
        <title>Ammonia toxicity in bacteria and its implications for treatment of and resource recovery from highly nitrogenous organic wastes.</title>
        <authorList>
            <person name="Luther A.K."/>
        </authorList>
    </citation>
    <scope>NUCLEOTIDE SEQUENCE</scope>
    <source>
        <strain evidence="12">RT-10B</strain>
    </source>
</reference>
<dbReference type="Pfam" id="PF12710">
    <property type="entry name" value="HAD"/>
    <property type="match status" value="1"/>
</dbReference>
<evidence type="ECO:0000256" key="7">
    <source>
        <dbReference type="ARBA" id="ARBA00022801"/>
    </source>
</evidence>
<keyword evidence="8" id="KW-0460">Magnesium</keyword>
<sequence length="245" mass="28725">MNNTAAFFDIDGTLYRDSLLIEHFRKLIKYELIDEGEWSDHLQTTYNNWDKRQGNYDDYMYEISDQYVSAIVGLKKSDIDFASRQVIKLKADRVYKYTRSRIKWHKEQGHKVIFISGSPDYLVQRMAEKYDVDDNMGSNYIVEDGKMTGKVIPMWDSKSKDKAMDIFIKKYDIDMSKSFAYGDTNGDISMLKRVGNPIAINPTRELLTYMSSDLFLRENAKVMVERKDVIYQLSPKVMHIEDCCK</sequence>
<evidence type="ECO:0000256" key="10">
    <source>
        <dbReference type="ARBA" id="ARBA00048138"/>
    </source>
</evidence>
<keyword evidence="13" id="KW-1185">Reference proteome</keyword>
<dbReference type="Gene3D" id="3.40.50.1000">
    <property type="entry name" value="HAD superfamily/HAD-like"/>
    <property type="match status" value="1"/>
</dbReference>
<dbReference type="SUPFAM" id="SSF56784">
    <property type="entry name" value="HAD-like"/>
    <property type="match status" value="1"/>
</dbReference>
<dbReference type="NCBIfam" id="TIGR01490">
    <property type="entry name" value="HAD-SF-IB-hyp1"/>
    <property type="match status" value="1"/>
</dbReference>
<name>A0A2P7Q247_9FIRM</name>
<dbReference type="EC" id="3.1.3.3" evidence="4"/>
<evidence type="ECO:0000256" key="11">
    <source>
        <dbReference type="ARBA" id="ARBA00048523"/>
    </source>
</evidence>
<accession>A0A2P7Q247</accession>
<dbReference type="PANTHER" id="PTHR43344:SF2">
    <property type="entry name" value="PHOSPHOSERINE PHOSPHATASE"/>
    <property type="match status" value="1"/>
</dbReference>
<comment type="similarity">
    <text evidence="3">Belongs to the HAD-like hydrolase superfamily. SerB family.</text>
</comment>
<dbReference type="CDD" id="cd02612">
    <property type="entry name" value="HAD_PGPPase"/>
    <property type="match status" value="1"/>
</dbReference>
<dbReference type="InterPro" id="IPR006385">
    <property type="entry name" value="HAD_hydro_SerB1"/>
</dbReference>
<evidence type="ECO:0000256" key="2">
    <source>
        <dbReference type="ARBA" id="ARBA00005135"/>
    </source>
</evidence>
<dbReference type="Proteomes" id="UP000241434">
    <property type="component" value="Unassembled WGS sequence"/>
</dbReference>
<dbReference type="InterPro" id="IPR036412">
    <property type="entry name" value="HAD-like_sf"/>
</dbReference>
<dbReference type="InterPro" id="IPR023214">
    <property type="entry name" value="HAD_sf"/>
</dbReference>
<evidence type="ECO:0000256" key="8">
    <source>
        <dbReference type="ARBA" id="ARBA00022842"/>
    </source>
</evidence>
<evidence type="ECO:0000313" key="13">
    <source>
        <dbReference type="Proteomes" id="UP000241434"/>
    </source>
</evidence>
<keyword evidence="7" id="KW-0378">Hydrolase</keyword>
<evidence type="ECO:0000256" key="1">
    <source>
        <dbReference type="ARBA" id="ARBA00001946"/>
    </source>
</evidence>
<comment type="catalytic activity">
    <reaction evidence="11">
        <text>O-phospho-D-serine + H2O = D-serine + phosphate</text>
        <dbReference type="Rhea" id="RHEA:24873"/>
        <dbReference type="ChEBI" id="CHEBI:15377"/>
        <dbReference type="ChEBI" id="CHEBI:35247"/>
        <dbReference type="ChEBI" id="CHEBI:43474"/>
        <dbReference type="ChEBI" id="CHEBI:58680"/>
        <dbReference type="EC" id="3.1.3.3"/>
    </reaction>
</comment>
<dbReference type="GO" id="GO:0005737">
    <property type="term" value="C:cytoplasm"/>
    <property type="evidence" value="ECO:0007669"/>
    <property type="project" value="TreeGrafter"/>
</dbReference>
<organism evidence="12 13">
    <name type="scientific">Peptostreptococcus russellii</name>
    <dbReference type="NCBI Taxonomy" id="215200"/>
    <lineage>
        <taxon>Bacteria</taxon>
        <taxon>Bacillati</taxon>
        <taxon>Bacillota</taxon>
        <taxon>Clostridia</taxon>
        <taxon>Peptostreptococcales</taxon>
        <taxon>Peptostreptococcaceae</taxon>
        <taxon>Peptostreptococcus</taxon>
    </lineage>
</organism>
<keyword evidence="5" id="KW-0028">Amino-acid biosynthesis</keyword>